<organism evidence="1 2">
    <name type="scientific">Maricaulis maris (strain MCS10)</name>
    <name type="common">Caulobacter maris</name>
    <dbReference type="NCBI Taxonomy" id="394221"/>
    <lineage>
        <taxon>Bacteria</taxon>
        <taxon>Pseudomonadati</taxon>
        <taxon>Pseudomonadota</taxon>
        <taxon>Alphaproteobacteria</taxon>
        <taxon>Maricaulales</taxon>
        <taxon>Maricaulaceae</taxon>
        <taxon>Maricaulis</taxon>
    </lineage>
</organism>
<dbReference type="OrthoDB" id="10001443at2"/>
<dbReference type="AlphaFoldDB" id="Q0ALV6"/>
<dbReference type="Pfam" id="PF13747">
    <property type="entry name" value="DUF4164"/>
    <property type="match status" value="1"/>
</dbReference>
<dbReference type="KEGG" id="mmr:Mmar10_2445"/>
<proteinExistence type="predicted"/>
<dbReference type="Proteomes" id="UP000001964">
    <property type="component" value="Chromosome"/>
</dbReference>
<dbReference type="EMBL" id="CP000449">
    <property type="protein sequence ID" value="ABI66737.1"/>
    <property type="molecule type" value="Genomic_DNA"/>
</dbReference>
<gene>
    <name evidence="1" type="ordered locus">Mmar10_2445</name>
</gene>
<evidence type="ECO:0000313" key="1">
    <source>
        <dbReference type="EMBL" id="ABI66737.1"/>
    </source>
</evidence>
<accession>Q0ALV6</accession>
<dbReference type="HOGENOM" id="CLU_2343405_0_0_5"/>
<dbReference type="STRING" id="394221.Mmar10_2445"/>
<dbReference type="InterPro" id="IPR025310">
    <property type="entry name" value="DUF4164"/>
</dbReference>
<name>Q0ALV6_MARMM</name>
<reference evidence="1 2" key="1">
    <citation type="submission" date="2006-08" db="EMBL/GenBank/DDBJ databases">
        <title>Complete sequence of Maricaulis maris MCS10.</title>
        <authorList>
            <consortium name="US DOE Joint Genome Institute"/>
            <person name="Copeland A."/>
            <person name="Lucas S."/>
            <person name="Lapidus A."/>
            <person name="Barry K."/>
            <person name="Detter J.C."/>
            <person name="Glavina del Rio T."/>
            <person name="Hammon N."/>
            <person name="Israni S."/>
            <person name="Dalin E."/>
            <person name="Tice H."/>
            <person name="Pitluck S."/>
            <person name="Saunders E."/>
            <person name="Brettin T."/>
            <person name="Bruce D."/>
            <person name="Han C."/>
            <person name="Tapia R."/>
            <person name="Gilna P."/>
            <person name="Schmutz J."/>
            <person name="Larimer F."/>
            <person name="Land M."/>
            <person name="Hauser L."/>
            <person name="Kyrpides N."/>
            <person name="Mikhailova N."/>
            <person name="Viollier P."/>
            <person name="Stephens C."/>
            <person name="Richardson P."/>
        </authorList>
    </citation>
    <scope>NUCLEOTIDE SEQUENCE [LARGE SCALE GENOMIC DNA]</scope>
    <source>
        <strain evidence="1 2">MCS10</strain>
    </source>
</reference>
<keyword evidence="2" id="KW-1185">Reference proteome</keyword>
<sequence>MNVRADMPEDALEAVVARLDTAMSRVEGVARSMRERVRRAETAAIEARDADVDRANLADALDQARGREAVLQDAAQAASDALDTAITDLRDFLTEEG</sequence>
<evidence type="ECO:0000313" key="2">
    <source>
        <dbReference type="Proteomes" id="UP000001964"/>
    </source>
</evidence>
<protein>
    <recommendedName>
        <fullName evidence="3">DUF4164 family protein</fullName>
    </recommendedName>
</protein>
<dbReference type="RefSeq" id="WP_011644382.1">
    <property type="nucleotide sequence ID" value="NC_008347.1"/>
</dbReference>
<evidence type="ECO:0008006" key="3">
    <source>
        <dbReference type="Google" id="ProtNLM"/>
    </source>
</evidence>